<dbReference type="Proteomes" id="UP000838878">
    <property type="component" value="Chromosome 9"/>
</dbReference>
<proteinExistence type="predicted"/>
<evidence type="ECO:0000313" key="2">
    <source>
        <dbReference type="Proteomes" id="UP000838878"/>
    </source>
</evidence>
<dbReference type="AlphaFoldDB" id="A0A8J9WAL9"/>
<accession>A0A8J9WAL9</accession>
<name>A0A8J9WAL9_9NEOP</name>
<organism evidence="1 2">
    <name type="scientific">Brenthis ino</name>
    <name type="common">lesser marbled fritillary</name>
    <dbReference type="NCBI Taxonomy" id="405034"/>
    <lineage>
        <taxon>Eukaryota</taxon>
        <taxon>Metazoa</taxon>
        <taxon>Ecdysozoa</taxon>
        <taxon>Arthropoda</taxon>
        <taxon>Hexapoda</taxon>
        <taxon>Insecta</taxon>
        <taxon>Pterygota</taxon>
        <taxon>Neoptera</taxon>
        <taxon>Endopterygota</taxon>
        <taxon>Lepidoptera</taxon>
        <taxon>Glossata</taxon>
        <taxon>Ditrysia</taxon>
        <taxon>Papilionoidea</taxon>
        <taxon>Nymphalidae</taxon>
        <taxon>Heliconiinae</taxon>
        <taxon>Argynnini</taxon>
        <taxon>Brenthis</taxon>
    </lineage>
</organism>
<feature type="non-terminal residue" evidence="1">
    <location>
        <position position="144"/>
    </location>
</feature>
<sequence length="144" mass="16662">MCNAENLPDKLKIKKTTYNNVFVTEFNLSLGYPRSDTCATCDAGESTEEHKENHHNAVEAMRHDRENGKQCNDVIFITIDLQQTMPLPKIPTSKAFYLRQIWFYNFGIHVVTKSKENAFFVRGQKMMLIVEVARLPVLCYDLSR</sequence>
<dbReference type="EMBL" id="OV170229">
    <property type="protein sequence ID" value="CAH0731397.1"/>
    <property type="molecule type" value="Genomic_DNA"/>
</dbReference>
<dbReference type="OrthoDB" id="6855408at2759"/>
<protein>
    <submittedName>
        <fullName evidence="1">Uncharacterized protein</fullName>
    </submittedName>
</protein>
<reference evidence="1" key="1">
    <citation type="submission" date="2021-12" db="EMBL/GenBank/DDBJ databases">
        <authorList>
            <person name="Martin H S."/>
        </authorList>
    </citation>
    <scope>NUCLEOTIDE SEQUENCE</scope>
</reference>
<gene>
    <name evidence="1" type="ORF">BINO364_LOCUS16276</name>
</gene>
<evidence type="ECO:0000313" key="1">
    <source>
        <dbReference type="EMBL" id="CAH0731397.1"/>
    </source>
</evidence>
<keyword evidence="2" id="KW-1185">Reference proteome</keyword>